<dbReference type="Pfam" id="PF04472">
    <property type="entry name" value="SepF"/>
    <property type="match status" value="1"/>
</dbReference>
<dbReference type="Proteomes" id="UP000248857">
    <property type="component" value="Unassembled WGS sequence"/>
</dbReference>
<dbReference type="Gene3D" id="3.30.110.150">
    <property type="entry name" value="SepF-like protein"/>
    <property type="match status" value="1"/>
</dbReference>
<dbReference type="InterPro" id="IPR007561">
    <property type="entry name" value="Cell_div_SepF/SepF-rel"/>
</dbReference>
<evidence type="ECO:0000313" key="5">
    <source>
        <dbReference type="EMBL" id="PZD74902.1"/>
    </source>
</evidence>
<dbReference type="RefSeq" id="WP_110984714.1">
    <property type="nucleotide sequence ID" value="NZ_CAWNWM010000002.1"/>
</dbReference>
<dbReference type="PANTHER" id="PTHR35798:SF1">
    <property type="entry name" value="CELL DIVISION PROTEIN SEPF"/>
    <property type="match status" value="1"/>
</dbReference>
<comment type="caution">
    <text evidence="5">The sequence shown here is derived from an EMBL/GenBank/DDBJ whole genome shotgun (WGS) entry which is preliminary data.</text>
</comment>
<evidence type="ECO:0000256" key="3">
    <source>
        <dbReference type="ARBA" id="ARBA00023306"/>
    </source>
</evidence>
<proteinExistence type="predicted"/>
<dbReference type="PANTHER" id="PTHR35798">
    <property type="entry name" value="CELL DIVISION PROTEIN SEPF"/>
    <property type="match status" value="1"/>
</dbReference>
<evidence type="ECO:0000256" key="1">
    <source>
        <dbReference type="ARBA" id="ARBA00022618"/>
    </source>
</evidence>
<protein>
    <submittedName>
        <fullName evidence="5">Cell division protein SepF</fullName>
    </submittedName>
</protein>
<sequence>MDKMVPFLGMNGYTILVLKLKSFSDADDAIAALKAGHVLLLNLSRLQPQSIQRMTDYIAGSTYALAGQQVEVGSGLFLFTPPAIGLSAGSTEQKHSQFQANSA</sequence>
<dbReference type="GO" id="GO:0000917">
    <property type="term" value="P:division septum assembly"/>
    <property type="evidence" value="ECO:0007669"/>
    <property type="project" value="UniProtKB-KW"/>
</dbReference>
<evidence type="ECO:0000256" key="2">
    <source>
        <dbReference type="ARBA" id="ARBA00023210"/>
    </source>
</evidence>
<comment type="function">
    <text evidence="4">Cell division protein that is part of the divisome complex and is recruited early to the Z-ring. Probably stimulates Z-ring formation, perhaps through the cross-linking of FtsZ protofilaments. Its function overlaps with FtsA.</text>
</comment>
<reference evidence="5 6" key="1">
    <citation type="journal article" date="2018" name="Sci. Rep.">
        <title>A novel species of the marine cyanobacterium Acaryochloris with a unique pigment content and lifestyle.</title>
        <authorList>
            <person name="Partensky F."/>
            <person name="Six C."/>
            <person name="Ratin M."/>
            <person name="Garczarek L."/>
            <person name="Vaulot D."/>
            <person name="Probert I."/>
            <person name="Calteau A."/>
            <person name="Gourvil P."/>
            <person name="Marie D."/>
            <person name="Grebert T."/>
            <person name="Bouchier C."/>
            <person name="Le Panse S."/>
            <person name="Gachenot M."/>
            <person name="Rodriguez F."/>
            <person name="Garrido J.L."/>
        </authorList>
    </citation>
    <scope>NUCLEOTIDE SEQUENCE [LARGE SCALE GENOMIC DNA]</scope>
    <source>
        <strain evidence="5 6">RCC1774</strain>
    </source>
</reference>
<evidence type="ECO:0000256" key="4">
    <source>
        <dbReference type="ARBA" id="ARBA00044936"/>
    </source>
</evidence>
<dbReference type="AlphaFoldDB" id="A0A2W1JXX5"/>
<dbReference type="InterPro" id="IPR038594">
    <property type="entry name" value="SepF-like_sf"/>
</dbReference>
<dbReference type="InterPro" id="IPR023052">
    <property type="entry name" value="Cell_div_SepF"/>
</dbReference>
<accession>A0A2W1JXX5</accession>
<keyword evidence="2" id="KW-0717">Septation</keyword>
<organism evidence="5 6">
    <name type="scientific">Acaryochloris thomasi RCC1774</name>
    <dbReference type="NCBI Taxonomy" id="1764569"/>
    <lineage>
        <taxon>Bacteria</taxon>
        <taxon>Bacillati</taxon>
        <taxon>Cyanobacteriota</taxon>
        <taxon>Cyanophyceae</taxon>
        <taxon>Acaryochloridales</taxon>
        <taxon>Acaryochloridaceae</taxon>
        <taxon>Acaryochloris</taxon>
        <taxon>Acaryochloris thomasi</taxon>
    </lineage>
</organism>
<keyword evidence="3" id="KW-0131">Cell cycle</keyword>
<keyword evidence="1 5" id="KW-0132">Cell division</keyword>
<evidence type="ECO:0000313" key="6">
    <source>
        <dbReference type="Proteomes" id="UP000248857"/>
    </source>
</evidence>
<dbReference type="EMBL" id="PQWO01000002">
    <property type="protein sequence ID" value="PZD74902.1"/>
    <property type="molecule type" value="Genomic_DNA"/>
</dbReference>
<name>A0A2W1JXX5_9CYAN</name>
<gene>
    <name evidence="5" type="primary">sepF_1</name>
    <name evidence="5" type="ORF">C1752_00734</name>
</gene>
<dbReference type="OrthoDB" id="9815206at2"/>
<keyword evidence="6" id="KW-1185">Reference proteome</keyword>